<dbReference type="AlphaFoldDB" id="A0A5R8ZZZ5"/>
<dbReference type="Pfam" id="PF21172">
    <property type="entry name" value="CueP"/>
    <property type="match status" value="1"/>
</dbReference>
<proteinExistence type="predicted"/>
<feature type="chain" id="PRO_5024346799" description="CueP family metal-binding protein" evidence="1">
    <location>
        <begin position="29"/>
        <end position="202"/>
    </location>
</feature>
<dbReference type="InterPro" id="IPR047808">
    <property type="entry name" value="CueP-like"/>
</dbReference>
<name>A0A5R8ZZZ5_9MICC</name>
<reference evidence="2 3" key="1">
    <citation type="submission" date="2019-05" db="EMBL/GenBank/DDBJ databases">
        <title>Nesterenkonia sp. GY239, isolated from the Southern Atlantic Ocean.</title>
        <authorList>
            <person name="Zhang G."/>
        </authorList>
    </citation>
    <scope>NUCLEOTIDE SEQUENCE [LARGE SCALE GENOMIC DNA]</scope>
    <source>
        <strain evidence="2 3">GY239</strain>
    </source>
</reference>
<accession>A0A5R8ZZZ5</accession>
<dbReference type="Proteomes" id="UP000306544">
    <property type="component" value="Unassembled WGS sequence"/>
</dbReference>
<evidence type="ECO:0000313" key="2">
    <source>
        <dbReference type="EMBL" id="TLP72008.1"/>
    </source>
</evidence>
<dbReference type="RefSeq" id="WP_138171081.1">
    <property type="nucleotide sequence ID" value="NZ_VAWA01000021.1"/>
</dbReference>
<dbReference type="OrthoDB" id="73040at2"/>
<dbReference type="PROSITE" id="PS51257">
    <property type="entry name" value="PROKAR_LIPOPROTEIN"/>
    <property type="match status" value="1"/>
</dbReference>
<dbReference type="NCBIfam" id="NF038094">
    <property type="entry name" value="CueP_fam"/>
    <property type="match status" value="1"/>
</dbReference>
<protein>
    <recommendedName>
        <fullName evidence="4">CueP family metal-binding protein</fullName>
    </recommendedName>
</protein>
<sequence length="202" mass="21909">MTHPRPHTATAITLALALALFASGCSTASEVSDTETSPATTDASENWLADYDLDGLDGREITEYLDAMPVADRPEELIASVEPETLVLYDTSGNETTVPLPENEFYLSFAPFIEHTHECHFHSLTTCLGELANEEIEITVTDETDAVLVDETVRTYDNGFAGLWLPRDIEATLTVTQGERSAAVPISTAEDAPTCLTTLQLT</sequence>
<comment type="caution">
    <text evidence="2">The sequence shown here is derived from an EMBL/GenBank/DDBJ whole genome shotgun (WGS) entry which is preliminary data.</text>
</comment>
<keyword evidence="3" id="KW-1185">Reference proteome</keyword>
<organism evidence="2 3">
    <name type="scientific">Nesterenkonia sphaerica</name>
    <dbReference type="NCBI Taxonomy" id="1804988"/>
    <lineage>
        <taxon>Bacteria</taxon>
        <taxon>Bacillati</taxon>
        <taxon>Actinomycetota</taxon>
        <taxon>Actinomycetes</taxon>
        <taxon>Micrococcales</taxon>
        <taxon>Micrococcaceae</taxon>
        <taxon>Nesterenkonia</taxon>
    </lineage>
</organism>
<evidence type="ECO:0008006" key="4">
    <source>
        <dbReference type="Google" id="ProtNLM"/>
    </source>
</evidence>
<dbReference type="Gene3D" id="2.60.40.3700">
    <property type="match status" value="1"/>
</dbReference>
<keyword evidence="1" id="KW-0732">Signal</keyword>
<dbReference type="EMBL" id="VAWA01000021">
    <property type="protein sequence ID" value="TLP72008.1"/>
    <property type="molecule type" value="Genomic_DNA"/>
</dbReference>
<evidence type="ECO:0000256" key="1">
    <source>
        <dbReference type="SAM" id="SignalP"/>
    </source>
</evidence>
<gene>
    <name evidence="2" type="ORF">FEF27_11715</name>
</gene>
<feature type="signal peptide" evidence="1">
    <location>
        <begin position="1"/>
        <end position="28"/>
    </location>
</feature>
<evidence type="ECO:0000313" key="3">
    <source>
        <dbReference type="Proteomes" id="UP000306544"/>
    </source>
</evidence>